<dbReference type="RefSeq" id="XP_018269574.1">
    <property type="nucleotide sequence ID" value="XM_018417476.1"/>
</dbReference>
<keyword evidence="1" id="KW-0175">Coiled coil</keyword>
<feature type="region of interest" description="Disordered" evidence="2">
    <location>
        <begin position="309"/>
        <end position="341"/>
    </location>
</feature>
<proteinExistence type="predicted"/>
<dbReference type="EMBL" id="KQ474082">
    <property type="protein sequence ID" value="KPV73525.1"/>
    <property type="molecule type" value="Genomic_DNA"/>
</dbReference>
<feature type="compositionally biased region" description="Low complexity" evidence="2">
    <location>
        <begin position="790"/>
        <end position="799"/>
    </location>
</feature>
<feature type="compositionally biased region" description="Basic and acidic residues" evidence="2">
    <location>
        <begin position="881"/>
        <end position="894"/>
    </location>
</feature>
<evidence type="ECO:0000313" key="3">
    <source>
        <dbReference type="EMBL" id="KPV73525.1"/>
    </source>
</evidence>
<dbReference type="OMA" id="WTNASEE"/>
<dbReference type="OrthoDB" id="2527427at2759"/>
<feature type="compositionally biased region" description="Low complexity" evidence="2">
    <location>
        <begin position="659"/>
        <end position="670"/>
    </location>
</feature>
<feature type="compositionally biased region" description="Basic and acidic residues" evidence="2">
    <location>
        <begin position="611"/>
        <end position="621"/>
    </location>
</feature>
<evidence type="ECO:0000256" key="2">
    <source>
        <dbReference type="SAM" id="MobiDB-lite"/>
    </source>
</evidence>
<feature type="compositionally biased region" description="Low complexity" evidence="2">
    <location>
        <begin position="741"/>
        <end position="752"/>
    </location>
</feature>
<dbReference type="GeneID" id="28977924"/>
<feature type="coiled-coil region" evidence="1">
    <location>
        <begin position="1520"/>
        <end position="1547"/>
    </location>
</feature>
<feature type="region of interest" description="Disordered" evidence="2">
    <location>
        <begin position="1549"/>
        <end position="1628"/>
    </location>
</feature>
<dbReference type="STRING" id="578459.A0A0N8PZX3"/>
<sequence length="1628" mass="171031">MQQPYPPRLQIDSPRFLASSSTMFGSPGGAMFASPAAYSGHPFGAAGMLSPEALPHGSVSGPSTHGAAAPASPRSFLSSSAPPPRGHGKRESVSVSALRVGDDPLRSPTLSRATSASPATSSRRDEPRRKKVVVCIPRERSTGDNDDADGEGTVSRVEERASATRRVPLSAKERGEVLARVEAVDGGAVVASRPQHEDEVKQSELPPMIDVYLPGKDAWEEVWDQFEEGNRRPAFLSSPAPPSPDTLFPRRAGHGRTASLFASPSAHLPPRLQSVVDSVRRVGGGHAPTLSLSLPTSLATLRTTPLATMRSSAFPSPSPTSTSTSPVPALGGNATSSRGLTPLADSFVPSAAATRLRAAASTALPCSPSSSPERARLVVAVPHDEQGDERLVAHGPSRPLTEANVSGALVDVDERLDLEGDVAQRPDAHDVVELGAERTHDGRRRTARSRSASGVSTRTDHTGVASLSGSAPSWTNASEEEDKTSSCGRAGRGHAPALSHELSRALTDLGSLDAHEPDEAPRPVAARTASEPAAVEIGASDNSQDGDGELSASEYGKLSDAGAADERAARRARPTRQHPSTASTTDDEDDKPLAMLALRPPPSPLFQAPTEVDRTDHEDSSVKPPQHKVNLAFAFPPRSSSDSPGKVRRQAAEVALPDSSPASSAQASPQLGSFDFVDSAPHSVGGLSFRRRKSAAPSSSSSVEIAFGPFGEPGSLAVSPSALPETPPVPHGDRPATDGASRTSTSSTSSTRPALKATAADFQPSLPTGLPTSFGISSASSFDFLPPADAPILPSSASMPPLPAPTRHVSGSRGPLPPIPLTTVTPHSSALKRRKGDDGDWLPAIEPSSSQHLVSTPLLAHPQPRRPLPDPPSAFEYDDPSLERDAGDVEILREEGDEAEDQEDSGSRSFMSSLSVDDPLPEQYAPARPIGAKRPVARDASTSRPFSLRAAPSLSADGRVLGFRRGGPSPGASAVAPEAQVSPARMGDPRAAREDSVDIALPSSLRAKSKAIPLGAARLKASDIFDGTFGGPDSPASSLVFNGSSSSVVADEEDDDLPLRILEDLISSHFDELKTELVAAREQTRPDLDRLVDSVTSRLEAVLVAQGSSRVGAFEADRRLDEAHKRIEQLAATALERVENAEPSGRPRRPTLLDANRSLSAPPLRPSTPGLVDVGGPALAYSAFLDDLERIVQPLVHAPLDPAVLAASVASAMQPHLADLVERVAPSTSSSQVTVAEPVAFGKVNGDSIDQGLVDAIVTALETRITRSGARKDLDAQLEQTEAGLAVPSHLDFLQAALQAVKAGQEQLVEALKVRESPSATSATGDQVERVVEQILKAVGPSSTSADKARFSDLGIQLAKARNEHGKARSEKAAFQDRLEEDRARHAAELGKLHARLEAQEMALKRVEGEKEAAREALARSQGEVAGLEKRVAAQDARVDALQRAKMVQQQSLAVANQRNSNKAASLAAARARVAELEAASSSADAQVNALDEANTAYRVQLASIQKSLESLQVAVKSEHDEAALRIAQLTTERDRLAEENDRLVRAAYKGDEDAPPTPRQVVGPRLYPTPPSPPSLDSGLALVEQHTGNSDESDETVAHTEFSPTPSVSGHSVVQDGEDGWWTAVDA</sequence>
<feature type="region of interest" description="Disordered" evidence="2">
    <location>
        <begin position="1138"/>
        <end position="1169"/>
    </location>
</feature>
<feature type="compositionally biased region" description="Acidic residues" evidence="2">
    <location>
        <begin position="895"/>
        <end position="904"/>
    </location>
</feature>
<feature type="compositionally biased region" description="Low complexity" evidence="2">
    <location>
        <begin position="309"/>
        <end position="328"/>
    </location>
</feature>
<keyword evidence="4" id="KW-1185">Reference proteome</keyword>
<feature type="region of interest" description="Disordered" evidence="2">
    <location>
        <begin position="785"/>
        <end position="994"/>
    </location>
</feature>
<feature type="compositionally biased region" description="Low complexity" evidence="2">
    <location>
        <begin position="106"/>
        <end position="121"/>
    </location>
</feature>
<gene>
    <name evidence="3" type="ORF">RHOBADRAFT_54741</name>
</gene>
<feature type="coiled-coil region" evidence="1">
    <location>
        <begin position="1358"/>
        <end position="1487"/>
    </location>
</feature>
<reference evidence="3 4" key="1">
    <citation type="journal article" date="2015" name="Front. Microbiol.">
        <title>Genome sequence of the plant growth promoting endophytic yeast Rhodotorula graminis WP1.</title>
        <authorList>
            <person name="Firrincieli A."/>
            <person name="Otillar R."/>
            <person name="Salamov A."/>
            <person name="Schmutz J."/>
            <person name="Khan Z."/>
            <person name="Redman R.S."/>
            <person name="Fleck N.D."/>
            <person name="Lindquist E."/>
            <person name="Grigoriev I.V."/>
            <person name="Doty S.L."/>
        </authorList>
    </citation>
    <scope>NUCLEOTIDE SEQUENCE [LARGE SCALE GENOMIC DNA]</scope>
    <source>
        <strain evidence="3 4">WP1</strain>
    </source>
</reference>
<feature type="region of interest" description="Disordered" evidence="2">
    <location>
        <begin position="232"/>
        <end position="252"/>
    </location>
</feature>
<feature type="compositionally biased region" description="Polar residues" evidence="2">
    <location>
        <begin position="1603"/>
        <end position="1613"/>
    </location>
</feature>
<evidence type="ECO:0000256" key="1">
    <source>
        <dbReference type="SAM" id="Coils"/>
    </source>
</evidence>
<feature type="region of interest" description="Disordered" evidence="2">
    <location>
        <begin position="1"/>
        <end position="168"/>
    </location>
</feature>
<name>A0A0N8PZX3_RHOGW</name>
<dbReference type="Gene3D" id="1.10.287.1490">
    <property type="match status" value="1"/>
</dbReference>
<dbReference type="Proteomes" id="UP000053890">
    <property type="component" value="Unassembled WGS sequence"/>
</dbReference>
<feature type="compositionally biased region" description="Basic and acidic residues" evidence="2">
    <location>
        <begin position="427"/>
        <end position="440"/>
    </location>
</feature>
<accession>A0A0N8PZX3</accession>
<protein>
    <submittedName>
        <fullName evidence="3">Uncharacterized protein</fullName>
    </submittedName>
</protein>
<organism evidence="3 4">
    <name type="scientific">Rhodotorula graminis (strain WP1)</name>
    <dbReference type="NCBI Taxonomy" id="578459"/>
    <lineage>
        <taxon>Eukaryota</taxon>
        <taxon>Fungi</taxon>
        <taxon>Dikarya</taxon>
        <taxon>Basidiomycota</taxon>
        <taxon>Pucciniomycotina</taxon>
        <taxon>Microbotryomycetes</taxon>
        <taxon>Sporidiobolales</taxon>
        <taxon>Sporidiobolaceae</taxon>
        <taxon>Rhodotorula</taxon>
    </lineage>
</organism>
<feature type="region of interest" description="Disordered" evidence="2">
    <location>
        <begin position="427"/>
        <end position="773"/>
    </location>
</feature>
<feature type="compositionally biased region" description="Polar residues" evidence="2">
    <location>
        <begin position="465"/>
        <end position="477"/>
    </location>
</feature>
<evidence type="ECO:0000313" key="4">
    <source>
        <dbReference type="Proteomes" id="UP000053890"/>
    </source>
</evidence>